<dbReference type="InterPro" id="IPR002716">
    <property type="entry name" value="PIN_dom"/>
</dbReference>
<protein>
    <submittedName>
        <fullName evidence="2">DNA-binding protein</fullName>
    </submittedName>
</protein>
<keyword evidence="2" id="KW-0238">DNA-binding</keyword>
<dbReference type="GO" id="GO:0003677">
    <property type="term" value="F:DNA binding"/>
    <property type="evidence" value="ECO:0007669"/>
    <property type="project" value="UniProtKB-KW"/>
</dbReference>
<evidence type="ECO:0000313" key="3">
    <source>
        <dbReference type="Proteomes" id="UP000222564"/>
    </source>
</evidence>
<dbReference type="SUPFAM" id="SSF88723">
    <property type="entry name" value="PIN domain-like"/>
    <property type="match status" value="1"/>
</dbReference>
<organism evidence="2 3">
    <name type="scientific">Desulforamulus profundi</name>
    <dbReference type="NCBI Taxonomy" id="1383067"/>
    <lineage>
        <taxon>Bacteria</taxon>
        <taxon>Bacillati</taxon>
        <taxon>Bacillota</taxon>
        <taxon>Clostridia</taxon>
        <taxon>Eubacteriales</taxon>
        <taxon>Peptococcaceae</taxon>
        <taxon>Desulforamulus</taxon>
    </lineage>
</organism>
<keyword evidence="3" id="KW-1185">Reference proteome</keyword>
<dbReference type="CDD" id="cd09854">
    <property type="entry name" value="PIN_VapC-like"/>
    <property type="match status" value="1"/>
</dbReference>
<dbReference type="Pfam" id="PF13470">
    <property type="entry name" value="PIN_3"/>
    <property type="match status" value="1"/>
</dbReference>
<gene>
    <name evidence="2" type="ORF">P378_14435</name>
</gene>
<dbReference type="Proteomes" id="UP000222564">
    <property type="component" value="Unassembled WGS sequence"/>
</dbReference>
<evidence type="ECO:0000313" key="2">
    <source>
        <dbReference type="EMBL" id="PHJ37676.1"/>
    </source>
</evidence>
<sequence length="139" mass="15680">MKVLIDTNVVLDVLGKREPFVEHSTAILMLAGSQKISASITANTVTDIYYLLRKHISSKEAVKEAMLGLMDVLDVVDVTRNDYIKAFDLLIADYEDALLVHCAKRTKAEYIITRNTKDFVNSPVEAIAPEDFLIRFFNE</sequence>
<dbReference type="EMBL" id="AWQQ01000087">
    <property type="protein sequence ID" value="PHJ37676.1"/>
    <property type="molecule type" value="Genomic_DNA"/>
</dbReference>
<dbReference type="RefSeq" id="WP_099083531.1">
    <property type="nucleotide sequence ID" value="NZ_AWQQ01000087.1"/>
</dbReference>
<comment type="caution">
    <text evidence="2">The sequence shown here is derived from an EMBL/GenBank/DDBJ whole genome shotgun (WGS) entry which is preliminary data.</text>
</comment>
<dbReference type="OrthoDB" id="9787727at2"/>
<dbReference type="Gene3D" id="3.40.50.1010">
    <property type="entry name" value="5'-nuclease"/>
    <property type="match status" value="1"/>
</dbReference>
<dbReference type="InterPro" id="IPR029060">
    <property type="entry name" value="PIN-like_dom_sf"/>
</dbReference>
<feature type="domain" description="PIN" evidence="1">
    <location>
        <begin position="2"/>
        <end position="117"/>
    </location>
</feature>
<evidence type="ECO:0000259" key="1">
    <source>
        <dbReference type="Pfam" id="PF13470"/>
    </source>
</evidence>
<proteinExistence type="predicted"/>
<dbReference type="AlphaFoldDB" id="A0A2C6MED6"/>
<name>A0A2C6MED6_9FIRM</name>
<reference evidence="2 3" key="1">
    <citation type="submission" date="2013-09" db="EMBL/GenBank/DDBJ databases">
        <title>Biodegradation of hydrocarbons in the deep terrestrial subsurface : characterization of a microbial consortium composed of two Desulfotomaculum species originating from a deep geological formation.</title>
        <authorList>
            <person name="Aullo T."/>
            <person name="Berlendis S."/>
            <person name="Lascourreges J.-F."/>
            <person name="Dessort D."/>
            <person name="Saint-Laurent S."/>
            <person name="Schraauwers B."/>
            <person name="Mas J."/>
            <person name="Magot M."/>
            <person name="Ranchou-Peyruse A."/>
        </authorList>
    </citation>
    <scope>NUCLEOTIDE SEQUENCE [LARGE SCALE GENOMIC DNA]</scope>
    <source>
        <strain evidence="2 3">Bs107</strain>
    </source>
</reference>
<accession>A0A2C6MED6</accession>